<evidence type="ECO:0000313" key="2">
    <source>
        <dbReference type="Proteomes" id="UP000054538"/>
    </source>
</evidence>
<protein>
    <submittedName>
        <fullName evidence="1">Uncharacterized protein</fullName>
    </submittedName>
</protein>
<reference evidence="2" key="2">
    <citation type="submission" date="2015-01" db="EMBL/GenBank/DDBJ databases">
        <title>Evolutionary Origins and Diversification of the Mycorrhizal Mutualists.</title>
        <authorList>
            <consortium name="DOE Joint Genome Institute"/>
            <consortium name="Mycorrhizal Genomics Consortium"/>
            <person name="Kohler A."/>
            <person name="Kuo A."/>
            <person name="Nagy L.G."/>
            <person name="Floudas D."/>
            <person name="Copeland A."/>
            <person name="Barry K.W."/>
            <person name="Cichocki N."/>
            <person name="Veneault-Fourrey C."/>
            <person name="LaButti K."/>
            <person name="Lindquist E.A."/>
            <person name="Lipzen A."/>
            <person name="Lundell T."/>
            <person name="Morin E."/>
            <person name="Murat C."/>
            <person name="Riley R."/>
            <person name="Ohm R."/>
            <person name="Sun H."/>
            <person name="Tunlid A."/>
            <person name="Henrissat B."/>
            <person name="Grigoriev I.V."/>
            <person name="Hibbett D.S."/>
            <person name="Martin F."/>
        </authorList>
    </citation>
    <scope>NUCLEOTIDE SEQUENCE [LARGE SCALE GENOMIC DNA]</scope>
    <source>
        <strain evidence="2">Ve08.2h10</strain>
    </source>
</reference>
<gene>
    <name evidence="1" type="ORF">PAXRUDRAFT_33050</name>
</gene>
<evidence type="ECO:0000313" key="1">
    <source>
        <dbReference type="EMBL" id="KIK95293.1"/>
    </source>
</evidence>
<name>A0A0D0DR42_9AGAM</name>
<dbReference type="Proteomes" id="UP000054538">
    <property type="component" value="Unassembled WGS sequence"/>
</dbReference>
<reference evidence="1 2" key="1">
    <citation type="submission" date="2014-04" db="EMBL/GenBank/DDBJ databases">
        <authorList>
            <consortium name="DOE Joint Genome Institute"/>
            <person name="Kuo A."/>
            <person name="Kohler A."/>
            <person name="Jargeat P."/>
            <person name="Nagy L.G."/>
            <person name="Floudas D."/>
            <person name="Copeland A."/>
            <person name="Barry K.W."/>
            <person name="Cichocki N."/>
            <person name="Veneault-Fourrey C."/>
            <person name="LaButti K."/>
            <person name="Lindquist E.A."/>
            <person name="Lipzen A."/>
            <person name="Lundell T."/>
            <person name="Morin E."/>
            <person name="Murat C."/>
            <person name="Sun H."/>
            <person name="Tunlid A."/>
            <person name="Henrissat B."/>
            <person name="Grigoriev I.V."/>
            <person name="Hibbett D.S."/>
            <person name="Martin F."/>
            <person name="Nordberg H.P."/>
            <person name="Cantor M.N."/>
            <person name="Hua S.X."/>
        </authorList>
    </citation>
    <scope>NUCLEOTIDE SEQUENCE [LARGE SCALE GENOMIC DNA]</scope>
    <source>
        <strain evidence="1 2">Ve08.2h10</strain>
    </source>
</reference>
<dbReference type="STRING" id="930991.A0A0D0DR42"/>
<dbReference type="EMBL" id="KN825050">
    <property type="protein sequence ID" value="KIK95293.1"/>
    <property type="molecule type" value="Genomic_DNA"/>
</dbReference>
<keyword evidence="2" id="KW-1185">Reference proteome</keyword>
<dbReference type="OrthoDB" id="2436145at2759"/>
<organism evidence="1 2">
    <name type="scientific">Paxillus rubicundulus Ve08.2h10</name>
    <dbReference type="NCBI Taxonomy" id="930991"/>
    <lineage>
        <taxon>Eukaryota</taxon>
        <taxon>Fungi</taxon>
        <taxon>Dikarya</taxon>
        <taxon>Basidiomycota</taxon>
        <taxon>Agaricomycotina</taxon>
        <taxon>Agaricomycetes</taxon>
        <taxon>Agaricomycetidae</taxon>
        <taxon>Boletales</taxon>
        <taxon>Paxilineae</taxon>
        <taxon>Paxillaceae</taxon>
        <taxon>Paxillus</taxon>
    </lineage>
</organism>
<dbReference type="InParanoid" id="A0A0D0DR42"/>
<dbReference type="AlphaFoldDB" id="A0A0D0DR42"/>
<accession>A0A0D0DR42</accession>
<proteinExistence type="predicted"/>
<dbReference type="HOGENOM" id="CLU_566316_0_0_1"/>
<sequence>MGEKIQDGHLQESGLFVKIAEAMADKITRTQSNNLKAKHGIHYDSEVLNFFIAMRGYGGQSAVQYNLLSQVIGAREDIERIIKEVIDENSMASQVRVLIGKIPILPTGPLVTIPDPSHVQKVLRNNEQSGTHLLTLGNHCLSHRTLVALRGEDGSGLVKKDIENTDKQDDSVAIRLFHSNALCATLMPDERIHAAMRAKFFLQLWYNHVTNKAKHPLHGHFFPFRQSFISTQNFKSLDACCDALVKLAVVHREYYPTVPFLPWQHGSLLLEKLFGIAREFLPNFSYVEFLRILRHTEQQQESGIHEHKDKSSGYIHDTTLEKLSIDDLKKLADIPSRLQMEDIANVAWEDVVAIFKDHANALHHMTRLSALMTDIKELEEQTVSGATQEVVVPSILNLLNPAPPSNRPSDHANVIPITTQHQMLDIAAVVHLWKSHDQNSAVLSERSFEHKAIYAPYAPTTLTRASRQLNDAARMLSTYTPK</sequence>